<dbReference type="EMBL" id="JAKGTH010000007">
    <property type="protein sequence ID" value="MCF4101004.1"/>
    <property type="molecule type" value="Genomic_DNA"/>
</dbReference>
<accession>A0ABS9EFV0</accession>
<keyword evidence="5 7" id="KW-0472">Membrane</keyword>
<evidence type="ECO:0000256" key="2">
    <source>
        <dbReference type="ARBA" id="ARBA00022448"/>
    </source>
</evidence>
<sequence>MKQLILIISLFSLIPGYGFQAPKEVLFGQISGVVLDKDLREPIPFATLIINDLDGNLVSGNSSADDGTFTIKNIPNGKYVFQAQFIGYKTLSQNIEIDSKNNRIDLGEILLEADVAMLDDVNIVAERSTIEQKIDRKVINVGKDLTTAGASASDIMANLPTLTVDQDGNIAMRGNDNVRILVDGKPSNIPAAQLLKQIPSSSIKSIELITNPSAKYNPEGMSGIINIILHKNSNMGFNGNLNTGVTIATHTRVNGSIDMNYRKGKLNFFTNAGTNFGKRRQRGLIKNVESDYEENIYFLNDNNSYLFKVGVDYYIDDKNTVSFYTNQNRYWGEPLGQIDLVIDSDPDSSIYQGFNLDSKNVSSTYNFDYKREFEKEGHNIELEIDHNIVDGSELAAFTFEGGGAPFPSYNDDVTDDNSNTTINLDYVNPLSEKIKLELGAEARIRNSNNTYQTTNTNLEDADYDYDNSIYSFYATYGQNFEKWAYQLGARVEAYDVTAVLNGIQVFEDDYLTVYPTAYVSYQLSEKKTLQMNYGRRVDRPGLNQVNPVREFSTPRITGVGNPQLDPQFTHSVELNYTQNFEKGSLTAGTFYRLINSEINQTILEDPEDPSRLLLTFINGEDNTSYGFEISGSYKPFKWWSINPSFEIYTQTTRGIVGEAAVETDNNAYSFRINNSFKATDKLTFQLFGYYRSPSKELQFKSQEFYFVNTGARYNLLNDKATLSLNFSDVFNTQKFKFSSDLPYKQTGEFQGESQSIYLGFSYRFGGGKNSALKRKNRDDNEKDGGGLF</sequence>
<dbReference type="Gene3D" id="2.170.130.10">
    <property type="entry name" value="TonB-dependent receptor, plug domain"/>
    <property type="match status" value="1"/>
</dbReference>
<feature type="domain" description="Outer membrane protein beta-barrel" evidence="9">
    <location>
        <begin position="372"/>
        <end position="762"/>
    </location>
</feature>
<protein>
    <submittedName>
        <fullName evidence="10">TonB-dependent receptor family protein</fullName>
    </submittedName>
</protein>
<organism evidence="10 11">
    <name type="scientific">Gillisia lutea</name>
    <dbReference type="NCBI Taxonomy" id="2909668"/>
    <lineage>
        <taxon>Bacteria</taxon>
        <taxon>Pseudomonadati</taxon>
        <taxon>Bacteroidota</taxon>
        <taxon>Flavobacteriia</taxon>
        <taxon>Flavobacteriales</taxon>
        <taxon>Flavobacteriaceae</taxon>
        <taxon>Gillisia</taxon>
    </lineage>
</organism>
<evidence type="ECO:0000259" key="9">
    <source>
        <dbReference type="Pfam" id="PF14905"/>
    </source>
</evidence>
<dbReference type="InterPro" id="IPR008969">
    <property type="entry name" value="CarboxyPept-like_regulatory"/>
</dbReference>
<dbReference type="PANTHER" id="PTHR40980:SF4">
    <property type="entry name" value="TONB-DEPENDENT RECEPTOR-LIKE BETA-BARREL DOMAIN-CONTAINING PROTEIN"/>
    <property type="match status" value="1"/>
</dbReference>
<keyword evidence="3 7" id="KW-1134">Transmembrane beta strand</keyword>
<dbReference type="SUPFAM" id="SSF56935">
    <property type="entry name" value="Porins"/>
    <property type="match status" value="1"/>
</dbReference>
<evidence type="ECO:0000256" key="6">
    <source>
        <dbReference type="ARBA" id="ARBA00023237"/>
    </source>
</evidence>
<dbReference type="Gene3D" id="2.60.40.1120">
    <property type="entry name" value="Carboxypeptidase-like, regulatory domain"/>
    <property type="match status" value="1"/>
</dbReference>
<dbReference type="Proteomes" id="UP001179363">
    <property type="component" value="Unassembled WGS sequence"/>
</dbReference>
<dbReference type="InterPro" id="IPR036942">
    <property type="entry name" value="Beta-barrel_TonB_sf"/>
</dbReference>
<evidence type="ECO:0000256" key="5">
    <source>
        <dbReference type="ARBA" id="ARBA00023136"/>
    </source>
</evidence>
<dbReference type="InterPro" id="IPR037066">
    <property type="entry name" value="Plug_dom_sf"/>
</dbReference>
<keyword evidence="11" id="KW-1185">Reference proteome</keyword>
<dbReference type="RefSeq" id="WP_236133157.1">
    <property type="nucleotide sequence ID" value="NZ_JAKGTH010000007.1"/>
</dbReference>
<feature type="region of interest" description="Disordered" evidence="8">
    <location>
        <begin position="769"/>
        <end position="788"/>
    </location>
</feature>
<comment type="subcellular location">
    <subcellularLocation>
        <location evidence="1 7">Cell outer membrane</location>
        <topology evidence="1 7">Multi-pass membrane protein</topology>
    </subcellularLocation>
</comment>
<keyword evidence="6 7" id="KW-0998">Cell outer membrane</keyword>
<dbReference type="Gene3D" id="2.40.170.20">
    <property type="entry name" value="TonB-dependent receptor, beta-barrel domain"/>
    <property type="match status" value="1"/>
</dbReference>
<evidence type="ECO:0000256" key="4">
    <source>
        <dbReference type="ARBA" id="ARBA00022692"/>
    </source>
</evidence>
<dbReference type="InterPro" id="IPR041700">
    <property type="entry name" value="OMP_b-brl_3"/>
</dbReference>
<dbReference type="Pfam" id="PF14905">
    <property type="entry name" value="OMP_b-brl_3"/>
    <property type="match status" value="1"/>
</dbReference>
<evidence type="ECO:0000256" key="8">
    <source>
        <dbReference type="SAM" id="MobiDB-lite"/>
    </source>
</evidence>
<evidence type="ECO:0000313" key="11">
    <source>
        <dbReference type="Proteomes" id="UP001179363"/>
    </source>
</evidence>
<keyword evidence="4 7" id="KW-0812">Transmembrane</keyword>
<comment type="similarity">
    <text evidence="7">Belongs to the TonB-dependent receptor family.</text>
</comment>
<dbReference type="SUPFAM" id="SSF49464">
    <property type="entry name" value="Carboxypeptidase regulatory domain-like"/>
    <property type="match status" value="1"/>
</dbReference>
<evidence type="ECO:0000256" key="3">
    <source>
        <dbReference type="ARBA" id="ARBA00022452"/>
    </source>
</evidence>
<evidence type="ECO:0000313" key="10">
    <source>
        <dbReference type="EMBL" id="MCF4101004.1"/>
    </source>
</evidence>
<keyword evidence="2 7" id="KW-0813">Transport</keyword>
<dbReference type="Pfam" id="PF13715">
    <property type="entry name" value="CarbopepD_reg_2"/>
    <property type="match status" value="1"/>
</dbReference>
<evidence type="ECO:0000256" key="7">
    <source>
        <dbReference type="PROSITE-ProRule" id="PRU01360"/>
    </source>
</evidence>
<gene>
    <name evidence="10" type="ORF">L1I30_04955</name>
</gene>
<dbReference type="PANTHER" id="PTHR40980">
    <property type="entry name" value="PLUG DOMAIN-CONTAINING PROTEIN"/>
    <property type="match status" value="1"/>
</dbReference>
<proteinExistence type="inferred from homology"/>
<dbReference type="InterPro" id="IPR039426">
    <property type="entry name" value="TonB-dep_rcpt-like"/>
</dbReference>
<feature type="compositionally biased region" description="Basic and acidic residues" evidence="8">
    <location>
        <begin position="776"/>
        <end position="788"/>
    </location>
</feature>
<reference evidence="10" key="1">
    <citation type="submission" date="2022-01" db="EMBL/GenBank/DDBJ databases">
        <title>Gillisia lutea sp. nov., isolated from marine plastic residues from the Malvarosa beach (Valencia, Spain).</title>
        <authorList>
            <person name="Vidal-Verdu A."/>
            <person name="Molina-Menor E."/>
            <person name="Satari L."/>
            <person name="Pascual J."/>
            <person name="Pereto J."/>
            <person name="Porcar M."/>
        </authorList>
    </citation>
    <scope>NUCLEOTIDE SEQUENCE</scope>
    <source>
        <strain evidence="10">M10.2A</strain>
    </source>
</reference>
<comment type="caution">
    <text evidence="10">The sequence shown here is derived from an EMBL/GenBank/DDBJ whole genome shotgun (WGS) entry which is preliminary data.</text>
</comment>
<keyword evidence="10" id="KW-0675">Receptor</keyword>
<name>A0ABS9EFV0_9FLAO</name>
<evidence type="ECO:0000256" key="1">
    <source>
        <dbReference type="ARBA" id="ARBA00004571"/>
    </source>
</evidence>
<dbReference type="PROSITE" id="PS52016">
    <property type="entry name" value="TONB_DEPENDENT_REC_3"/>
    <property type="match status" value="1"/>
</dbReference>